<keyword evidence="3" id="KW-1185">Reference proteome</keyword>
<dbReference type="Pfam" id="PF12511">
    <property type="entry name" value="DUF3716"/>
    <property type="match status" value="1"/>
</dbReference>
<organism evidence="2 3">
    <name type="scientific">Sclerotinia trifoliorum</name>
    <dbReference type="NCBI Taxonomy" id="28548"/>
    <lineage>
        <taxon>Eukaryota</taxon>
        <taxon>Fungi</taxon>
        <taxon>Dikarya</taxon>
        <taxon>Ascomycota</taxon>
        <taxon>Pezizomycotina</taxon>
        <taxon>Leotiomycetes</taxon>
        <taxon>Helotiales</taxon>
        <taxon>Sclerotiniaceae</taxon>
        <taxon>Sclerotinia</taxon>
    </lineage>
</organism>
<sequence length="352" mass="36869">MAGAPPPPLPLGSFAGTMINGAPATKVTASMTTLSALPILRHTIMRPNRVLLVGTRRVPNEESWLATQVGELQVRACRNCAKGNGPFTDCVVVPGRFKEACTNCYYGGTGSRCTLRHDHENAVAHLQAGVQPAPIVPGMAPAFNFGGQMGGGMGGVGGFVAPPGATGFVPPQGGQAPGNVPRGGGSGGARRIAPLLVGPLGSGFGGAAAAAAQATVVIPALAGVAYGPTRRSRLRFARSLNNIALQAERIRIRTEMARLRSELFAVEDVIDERDVGAHLDDDMDGGLEDADQAAADDNQAIEDTDQAIEEEEEEEPEAHVESEFEAEEEEEEEPEAQVEPPAKRVNTGKRKR</sequence>
<evidence type="ECO:0000313" key="3">
    <source>
        <dbReference type="Proteomes" id="UP000624404"/>
    </source>
</evidence>
<dbReference type="AlphaFoldDB" id="A0A8H2VNF3"/>
<dbReference type="Proteomes" id="UP000624404">
    <property type="component" value="Unassembled WGS sequence"/>
</dbReference>
<reference evidence="2" key="1">
    <citation type="submission" date="2020-10" db="EMBL/GenBank/DDBJ databases">
        <authorList>
            <person name="Kusch S."/>
        </authorList>
    </citation>
    <scope>NUCLEOTIDE SEQUENCE</scope>
    <source>
        <strain evidence="2">SwB9</strain>
    </source>
</reference>
<dbReference type="EMBL" id="CAJHIA010000007">
    <property type="protein sequence ID" value="CAD6441934.1"/>
    <property type="molecule type" value="Genomic_DNA"/>
</dbReference>
<proteinExistence type="predicted"/>
<feature type="region of interest" description="Disordered" evidence="1">
    <location>
        <begin position="294"/>
        <end position="352"/>
    </location>
</feature>
<accession>A0A8H2VNF3</accession>
<name>A0A8H2VNF3_9HELO</name>
<comment type="caution">
    <text evidence="2">The sequence shown here is derived from an EMBL/GenBank/DDBJ whole genome shotgun (WGS) entry which is preliminary data.</text>
</comment>
<feature type="compositionally biased region" description="Acidic residues" evidence="1">
    <location>
        <begin position="323"/>
        <end position="336"/>
    </location>
</feature>
<gene>
    <name evidence="2" type="ORF">SCLTRI_LOCUS1727</name>
</gene>
<protein>
    <submittedName>
        <fullName evidence="2">3ee1b2a2-ad7f-463b-b83f-070cfaa8e255</fullName>
    </submittedName>
</protein>
<dbReference type="InterPro" id="IPR022190">
    <property type="entry name" value="DUF3716"/>
</dbReference>
<evidence type="ECO:0000256" key="1">
    <source>
        <dbReference type="SAM" id="MobiDB-lite"/>
    </source>
</evidence>
<evidence type="ECO:0000313" key="2">
    <source>
        <dbReference type="EMBL" id="CAD6441934.1"/>
    </source>
</evidence>
<dbReference type="OrthoDB" id="3560623at2759"/>
<feature type="compositionally biased region" description="Acidic residues" evidence="1">
    <location>
        <begin position="299"/>
        <end position="316"/>
    </location>
</feature>